<dbReference type="AlphaFoldDB" id="A0AAV3XV49"/>
<feature type="region of interest" description="Disordered" evidence="1">
    <location>
        <begin position="64"/>
        <end position="92"/>
    </location>
</feature>
<dbReference type="EMBL" id="BLXT01000620">
    <property type="protein sequence ID" value="GFN78875.1"/>
    <property type="molecule type" value="Genomic_DNA"/>
</dbReference>
<comment type="caution">
    <text evidence="3">The sequence shown here is derived from an EMBL/GenBank/DDBJ whole genome shotgun (WGS) entry which is preliminary data.</text>
</comment>
<evidence type="ECO:0000256" key="2">
    <source>
        <dbReference type="SAM" id="Phobius"/>
    </source>
</evidence>
<keyword evidence="2" id="KW-1133">Transmembrane helix</keyword>
<organism evidence="3 4">
    <name type="scientific">Plakobranchus ocellatus</name>
    <dbReference type="NCBI Taxonomy" id="259542"/>
    <lineage>
        <taxon>Eukaryota</taxon>
        <taxon>Metazoa</taxon>
        <taxon>Spiralia</taxon>
        <taxon>Lophotrochozoa</taxon>
        <taxon>Mollusca</taxon>
        <taxon>Gastropoda</taxon>
        <taxon>Heterobranchia</taxon>
        <taxon>Euthyneura</taxon>
        <taxon>Panpulmonata</taxon>
        <taxon>Sacoglossa</taxon>
        <taxon>Placobranchoidea</taxon>
        <taxon>Plakobranchidae</taxon>
        <taxon>Plakobranchus</taxon>
    </lineage>
</organism>
<accession>A0AAV3XV49</accession>
<sequence>MIRLSNEKDTRPVILSAVHYTYFGSLSILITITAIVIFSYTAAAPSEEDLYGVTWWTRVDLKRNRQEEEGEEEEEAIGNNSMEMKGMNSHRE</sequence>
<feature type="non-terminal residue" evidence="3">
    <location>
        <position position="92"/>
    </location>
</feature>
<evidence type="ECO:0000256" key="1">
    <source>
        <dbReference type="SAM" id="MobiDB-lite"/>
    </source>
</evidence>
<proteinExistence type="predicted"/>
<feature type="transmembrane region" description="Helical" evidence="2">
    <location>
        <begin position="20"/>
        <end position="43"/>
    </location>
</feature>
<keyword evidence="4" id="KW-1185">Reference proteome</keyword>
<dbReference type="Proteomes" id="UP000735302">
    <property type="component" value="Unassembled WGS sequence"/>
</dbReference>
<reference evidence="3 4" key="1">
    <citation type="journal article" date="2021" name="Elife">
        <title>Chloroplast acquisition without the gene transfer in kleptoplastic sea slugs, Plakobranchus ocellatus.</title>
        <authorList>
            <person name="Maeda T."/>
            <person name="Takahashi S."/>
            <person name="Yoshida T."/>
            <person name="Shimamura S."/>
            <person name="Takaki Y."/>
            <person name="Nagai Y."/>
            <person name="Toyoda A."/>
            <person name="Suzuki Y."/>
            <person name="Arimoto A."/>
            <person name="Ishii H."/>
            <person name="Satoh N."/>
            <person name="Nishiyama T."/>
            <person name="Hasebe M."/>
            <person name="Maruyama T."/>
            <person name="Minagawa J."/>
            <person name="Obokata J."/>
            <person name="Shigenobu S."/>
        </authorList>
    </citation>
    <scope>NUCLEOTIDE SEQUENCE [LARGE SCALE GENOMIC DNA]</scope>
</reference>
<evidence type="ECO:0000313" key="4">
    <source>
        <dbReference type="Proteomes" id="UP000735302"/>
    </source>
</evidence>
<gene>
    <name evidence="3" type="ORF">PoB_000538100</name>
</gene>
<keyword evidence="2" id="KW-0812">Transmembrane</keyword>
<name>A0AAV3XV49_9GAST</name>
<keyword evidence="2" id="KW-0472">Membrane</keyword>
<protein>
    <submittedName>
        <fullName evidence="3">Sodium/glucose cotransporter 4</fullName>
    </submittedName>
</protein>
<evidence type="ECO:0000313" key="3">
    <source>
        <dbReference type="EMBL" id="GFN78875.1"/>
    </source>
</evidence>